<proteinExistence type="predicted"/>
<dbReference type="EMBL" id="CAJIMS010000001">
    <property type="protein sequence ID" value="CAD7806920.1"/>
    <property type="molecule type" value="Genomic_DNA"/>
</dbReference>
<dbReference type="Proteomes" id="UP000662618">
    <property type="component" value="Unassembled WGS sequence"/>
</dbReference>
<organism evidence="1 2">
    <name type="scientific">Chryseobacterium aquaeductus</name>
    <dbReference type="NCBI Taxonomy" id="2675056"/>
    <lineage>
        <taxon>Bacteria</taxon>
        <taxon>Pseudomonadati</taxon>
        <taxon>Bacteroidota</taxon>
        <taxon>Flavobacteriia</taxon>
        <taxon>Flavobacteriales</taxon>
        <taxon>Weeksellaceae</taxon>
        <taxon>Chryseobacterium group</taxon>
        <taxon>Chryseobacterium</taxon>
    </lineage>
</organism>
<sequence>MDKNGIRSIDNLKDSETFQAFASTIKGCEMMEASDTYQLLNTIALQLGFDTTIDKNKIREFYHHAGENIGTNNTF</sequence>
<dbReference type="RefSeq" id="WP_162087975.1">
    <property type="nucleotide sequence ID" value="NZ_CAJIMS010000001.1"/>
</dbReference>
<keyword evidence="2" id="KW-1185">Reference proteome</keyword>
<evidence type="ECO:0000313" key="2">
    <source>
        <dbReference type="Proteomes" id="UP000662618"/>
    </source>
</evidence>
<comment type="caution">
    <text evidence="1">The sequence shown here is derived from an EMBL/GenBank/DDBJ whole genome shotgun (WGS) entry which is preliminary data.</text>
</comment>
<protein>
    <submittedName>
        <fullName evidence="1">Uncharacterized protein</fullName>
    </submittedName>
</protein>
<reference evidence="1" key="1">
    <citation type="submission" date="2020-12" db="EMBL/GenBank/DDBJ databases">
        <authorList>
            <person name="Rodrigo-Torres L."/>
            <person name="Arahal R. D."/>
            <person name="Lucena T."/>
        </authorList>
    </citation>
    <scope>NUCLEOTIDE SEQUENCE</scope>
    <source>
        <strain evidence="1">CECT 9390</strain>
    </source>
</reference>
<name>A0A9N8MHP6_9FLAO</name>
<evidence type="ECO:0000313" key="1">
    <source>
        <dbReference type="EMBL" id="CAD7806920.1"/>
    </source>
</evidence>
<dbReference type="AlphaFoldDB" id="A0A9N8MHP6"/>
<accession>A0A9N8MHP6</accession>
<gene>
    <name evidence="1" type="ORF">CHRY9390_01585</name>
</gene>